<organism evidence="2 3">
    <name type="scientific">Mycolicibacterium hodleri</name>
    <dbReference type="NCBI Taxonomy" id="49897"/>
    <lineage>
        <taxon>Bacteria</taxon>
        <taxon>Bacillati</taxon>
        <taxon>Actinomycetota</taxon>
        <taxon>Actinomycetes</taxon>
        <taxon>Mycobacteriales</taxon>
        <taxon>Mycobacteriaceae</taxon>
        <taxon>Mycolicibacterium</taxon>
    </lineage>
</organism>
<keyword evidence="1" id="KW-0812">Transmembrane</keyword>
<feature type="transmembrane region" description="Helical" evidence="1">
    <location>
        <begin position="44"/>
        <end position="61"/>
    </location>
</feature>
<gene>
    <name evidence="2" type="ORF">EAH80_29620</name>
</gene>
<keyword evidence="3" id="KW-1185">Reference proteome</keyword>
<name>A0A502DLF2_9MYCO</name>
<dbReference type="OrthoDB" id="4351135at2"/>
<keyword evidence="1" id="KW-0472">Membrane</keyword>
<dbReference type="AlphaFoldDB" id="A0A502DLF2"/>
<dbReference type="Proteomes" id="UP000320095">
    <property type="component" value="Unassembled WGS sequence"/>
</dbReference>
<sequence length="69" mass="7725">MMRRIRAFGAFWYGFVVGDDWRVAVGVGVALALTYVLSLTTAAPTWWIVIVAVGALLVFSLRRATRRRP</sequence>
<proteinExistence type="predicted"/>
<dbReference type="EMBL" id="RCZG01000024">
    <property type="protein sequence ID" value="TPG26138.1"/>
    <property type="molecule type" value="Genomic_DNA"/>
</dbReference>
<evidence type="ECO:0000313" key="3">
    <source>
        <dbReference type="Proteomes" id="UP000320095"/>
    </source>
</evidence>
<evidence type="ECO:0000256" key="1">
    <source>
        <dbReference type="SAM" id="Phobius"/>
    </source>
</evidence>
<dbReference type="RefSeq" id="WP_140699654.1">
    <property type="nucleotide sequence ID" value="NZ_RCZG01000024.1"/>
</dbReference>
<protein>
    <submittedName>
        <fullName evidence="2">Uncharacterized protein</fullName>
    </submittedName>
</protein>
<feature type="transmembrane region" description="Helical" evidence="1">
    <location>
        <begin position="21"/>
        <end position="38"/>
    </location>
</feature>
<keyword evidence="1" id="KW-1133">Transmembrane helix</keyword>
<reference evidence="2 3" key="1">
    <citation type="journal article" date="2019" name="Environ. Microbiol.">
        <title>Species interactions and distinct microbial communities in high Arctic permafrost affected cryosols are associated with the CH4 and CO2 gas fluxes.</title>
        <authorList>
            <person name="Altshuler I."/>
            <person name="Hamel J."/>
            <person name="Turney S."/>
            <person name="Magnuson E."/>
            <person name="Levesque R."/>
            <person name="Greer C."/>
            <person name="Whyte L.G."/>
        </authorList>
    </citation>
    <scope>NUCLEOTIDE SEQUENCE [LARGE SCALE GENOMIC DNA]</scope>
    <source>
        <strain evidence="2 3">S5.20</strain>
    </source>
</reference>
<accession>A0A502DLF2</accession>
<comment type="caution">
    <text evidence="2">The sequence shown here is derived from an EMBL/GenBank/DDBJ whole genome shotgun (WGS) entry which is preliminary data.</text>
</comment>
<evidence type="ECO:0000313" key="2">
    <source>
        <dbReference type="EMBL" id="TPG26138.1"/>
    </source>
</evidence>